<dbReference type="PANTHER" id="PTHR24251">
    <property type="entry name" value="OVOCHYMASE-RELATED"/>
    <property type="match status" value="1"/>
</dbReference>
<keyword evidence="2" id="KW-1015">Disulfide bond</keyword>
<feature type="domain" description="CUB" evidence="5">
    <location>
        <begin position="381"/>
        <end position="498"/>
    </location>
</feature>
<keyword evidence="1" id="KW-0677">Repeat</keyword>
<dbReference type="SMART" id="SM00042">
    <property type="entry name" value="CUB"/>
    <property type="match status" value="5"/>
</dbReference>
<evidence type="ECO:0000256" key="3">
    <source>
        <dbReference type="PROSITE-ProRule" id="PRU00059"/>
    </source>
</evidence>
<reference evidence="6 7" key="1">
    <citation type="journal article" date="2017" name="PLoS Biol.">
        <title>The sea cucumber genome provides insights into morphological evolution and visceral regeneration.</title>
        <authorList>
            <person name="Zhang X."/>
            <person name="Sun L."/>
            <person name="Yuan J."/>
            <person name="Sun Y."/>
            <person name="Gao Y."/>
            <person name="Zhang L."/>
            <person name="Li S."/>
            <person name="Dai H."/>
            <person name="Hamel J.F."/>
            <person name="Liu C."/>
            <person name="Yu Y."/>
            <person name="Liu S."/>
            <person name="Lin W."/>
            <person name="Guo K."/>
            <person name="Jin S."/>
            <person name="Xu P."/>
            <person name="Storey K.B."/>
            <person name="Huan P."/>
            <person name="Zhang T."/>
            <person name="Zhou Y."/>
            <person name="Zhang J."/>
            <person name="Lin C."/>
            <person name="Li X."/>
            <person name="Xing L."/>
            <person name="Huo D."/>
            <person name="Sun M."/>
            <person name="Wang L."/>
            <person name="Mercier A."/>
            <person name="Li F."/>
            <person name="Yang H."/>
            <person name="Xiang J."/>
        </authorList>
    </citation>
    <scope>NUCLEOTIDE SEQUENCE [LARGE SCALE GENOMIC DNA]</scope>
    <source>
        <strain evidence="6">Shaxun</strain>
        <tissue evidence="6">Muscle</tissue>
    </source>
</reference>
<evidence type="ECO:0000256" key="1">
    <source>
        <dbReference type="ARBA" id="ARBA00022737"/>
    </source>
</evidence>
<proteinExistence type="predicted"/>
<dbReference type="EMBL" id="MRZV01001355">
    <property type="protein sequence ID" value="PIK38462.1"/>
    <property type="molecule type" value="Genomic_DNA"/>
</dbReference>
<evidence type="ECO:0000313" key="7">
    <source>
        <dbReference type="Proteomes" id="UP000230750"/>
    </source>
</evidence>
<dbReference type="Proteomes" id="UP000230750">
    <property type="component" value="Unassembled WGS sequence"/>
</dbReference>
<evidence type="ECO:0000313" key="6">
    <source>
        <dbReference type="EMBL" id="PIK38462.1"/>
    </source>
</evidence>
<feature type="domain" description="CUB" evidence="5">
    <location>
        <begin position="126"/>
        <end position="245"/>
    </location>
</feature>
<feature type="compositionally biased region" description="Basic and acidic residues" evidence="4">
    <location>
        <begin position="11"/>
        <end position="22"/>
    </location>
</feature>
<dbReference type="InterPro" id="IPR000859">
    <property type="entry name" value="CUB_dom"/>
</dbReference>
<dbReference type="InterPro" id="IPR035914">
    <property type="entry name" value="Sperma_CUB_dom_sf"/>
</dbReference>
<feature type="domain" description="CUB" evidence="5">
    <location>
        <begin position="519"/>
        <end position="633"/>
    </location>
</feature>
<dbReference type="OrthoDB" id="10009301at2759"/>
<feature type="domain" description="CUB" evidence="5">
    <location>
        <begin position="638"/>
        <end position="751"/>
    </location>
</feature>
<dbReference type="PROSITE" id="PS01180">
    <property type="entry name" value="CUB"/>
    <property type="match status" value="5"/>
</dbReference>
<dbReference type="Pfam" id="PF00431">
    <property type="entry name" value="CUB"/>
    <property type="match status" value="5"/>
</dbReference>
<gene>
    <name evidence="6" type="ORF">BSL78_24698</name>
</gene>
<organism evidence="6 7">
    <name type="scientific">Stichopus japonicus</name>
    <name type="common">Sea cucumber</name>
    <dbReference type="NCBI Taxonomy" id="307972"/>
    <lineage>
        <taxon>Eukaryota</taxon>
        <taxon>Metazoa</taxon>
        <taxon>Echinodermata</taxon>
        <taxon>Eleutherozoa</taxon>
        <taxon>Echinozoa</taxon>
        <taxon>Holothuroidea</taxon>
        <taxon>Aspidochirotacea</taxon>
        <taxon>Aspidochirotida</taxon>
        <taxon>Stichopodidae</taxon>
        <taxon>Apostichopus</taxon>
    </lineage>
</organism>
<dbReference type="STRING" id="307972.A0A2G8JRR2"/>
<dbReference type="CDD" id="cd00041">
    <property type="entry name" value="CUB"/>
    <property type="match status" value="5"/>
</dbReference>
<keyword evidence="7" id="KW-1185">Reference proteome</keyword>
<feature type="domain" description="CUB" evidence="5">
    <location>
        <begin position="264"/>
        <end position="376"/>
    </location>
</feature>
<dbReference type="Gene3D" id="2.60.120.290">
    <property type="entry name" value="Spermadhesin, CUB domain"/>
    <property type="match status" value="5"/>
</dbReference>
<comment type="caution">
    <text evidence="6">The sequence shown here is derived from an EMBL/GenBank/DDBJ whole genome shotgun (WGS) entry which is preliminary data.</text>
</comment>
<comment type="caution">
    <text evidence="3">Lacks conserved residue(s) required for the propagation of feature annotation.</text>
</comment>
<evidence type="ECO:0000256" key="2">
    <source>
        <dbReference type="ARBA" id="ARBA00023157"/>
    </source>
</evidence>
<dbReference type="FunFam" id="2.60.120.290:FF:000056">
    <property type="entry name" value="C-type LECtin"/>
    <property type="match status" value="1"/>
</dbReference>
<protein>
    <submittedName>
        <fullName evidence="6">Putative CUB and sushi domain-containing protein 2</fullName>
    </submittedName>
</protein>
<evidence type="ECO:0000256" key="4">
    <source>
        <dbReference type="SAM" id="MobiDB-lite"/>
    </source>
</evidence>
<sequence length="751" mass="84333">MYVWEGGGELSEAHHRTKRQEPTSRDINVVVAWLKRNLPTMGMELCNEEDAYEGIRCPGTDEQDGVCASWDEICDGTQKCGLRKKDLCIDNLMFESSLSREVAEDQCSGEESKNACDIKSKEPPRCGADYELSEELNSVEITSPGFPNRYPGDMYCFWRAKGPPDSKITVEFLAFNTEANYDYLSLGEGHKCDPVDRMNYAVYKHSGSSLPEPSVFTVNQNEIFASFYSDSYDFASGFHIRVSLANHDNMNIYTVSPPELNKTCGGTVNIDMNGKANIVSPNYPQKYDNLYECDWIIMAAKGRRLGIQFHDFVTEKSADILTIGSGRRPGKVTKYTLSGTAIPEDILVIDGSKGWLRFTTDDSNRRKGFKLTVYDYPLNDCGGSFEVPRDGSVAVASPLFPFRAYRINQQCLWLFNISNGRKLSVVIDDFSLSYDDIMNVGSGTRPAYDWSNYIIKEATGPTLPRPKKFFVGKNSVWFYFRSNGERVARGFKAEIFDSNLYKPKKKPKKGKRLHPNSDCGRNIGREDVYDKITITSPGYPAPYGPLMECFWLIDIPFGGNIRLKFDYLGLETHLDTLTIGNGTNPNKKKSEVMTYTGFDTPPVYEGLFHQMWIKFNSDLINQYGGFSLTIEPRPYTACGGELHVPNGGSLALASPNYPDTYPPNVICRYVIHGPLHHRLTISIAGFETESHKDNLTITGGCPPSNSSAGDNMLLDAHSGRGRPPNYQILPRAGSVWVEFRTDKEHNFMVFF</sequence>
<feature type="region of interest" description="Disordered" evidence="4">
    <location>
        <begin position="1"/>
        <end position="22"/>
    </location>
</feature>
<dbReference type="AlphaFoldDB" id="A0A2G8JRR2"/>
<evidence type="ECO:0000259" key="5">
    <source>
        <dbReference type="PROSITE" id="PS01180"/>
    </source>
</evidence>
<dbReference type="SUPFAM" id="SSF49854">
    <property type="entry name" value="Spermadhesin, CUB domain"/>
    <property type="match status" value="5"/>
</dbReference>
<accession>A0A2G8JRR2</accession>
<name>A0A2G8JRR2_STIJA</name>